<dbReference type="GO" id="GO:0005975">
    <property type="term" value="P:carbohydrate metabolic process"/>
    <property type="evidence" value="ECO:0007669"/>
    <property type="project" value="InterPro"/>
</dbReference>
<keyword evidence="6" id="KW-1185">Reference proteome</keyword>
<dbReference type="PANTHER" id="PTHR21040">
    <property type="entry name" value="BCDNA.GH04120"/>
    <property type="match status" value="1"/>
</dbReference>
<evidence type="ECO:0000259" key="3">
    <source>
        <dbReference type="Pfam" id="PF00728"/>
    </source>
</evidence>
<evidence type="ECO:0000259" key="4">
    <source>
        <dbReference type="Pfam" id="PF18088"/>
    </source>
</evidence>
<dbReference type="PANTHER" id="PTHR21040:SF8">
    <property type="entry name" value="BCDNA.GH04120"/>
    <property type="match status" value="1"/>
</dbReference>
<proteinExistence type="inferred from homology"/>
<dbReference type="SUPFAM" id="SSF51445">
    <property type="entry name" value="(Trans)glycosidases"/>
    <property type="match status" value="1"/>
</dbReference>
<dbReference type="EMBL" id="JACXIZ010000015">
    <property type="protein sequence ID" value="MBD2845319.1"/>
    <property type="molecule type" value="Genomic_DNA"/>
</dbReference>
<sequence>MTFQFQGEVTELQEGIEALKEMLGPAAAPGSEPIRIAVEHSDGPLEVALQDGAGKIRFKERVHFFRGLGLFAELASRESSFSHVEQPGFAMSGVMLDASRNAVMRVASIKKLLRMMALMGLNNLMLYTEDTYTVEDAPYFGYMRGRYSFAELKEADDYAELFGIEMMPCMQTLAHLKKGLQWDDAAELRDTDSILLADQPRTYEWIERMIVAASAPFRSKRIHIGMDEAHELGLGKYLDLNGYKPRFEIMNRHLREVLRITGKHGLQPMIWSDMYFRIASPTHDYYDLEAEIPSAVIEEMPADVQYVYWDYYHRDPQVYAEMLRRHKRFGTKPVFAGGVWTWGSIAPNYGVTFAHTDAALTACREEGIDEVFATLWGDGGQETNQFTGLLGLQLFAEHTYAAQAPEPEWLKRRLVQCTGCDAEAFLAMARIDETPGVAEGNPHTSNPSKFLLWQDVLLGLFDKQVEPFELTAHFARVETQLRALQASNPQIDSLLDYYAQLSGVLKVKWDIGLRMKRRYDQGDKAGLRAIARQLSELQEQVERLRLAHRQQWLEVYKPHGWEVLDIRYGGLAARLATAQDRLEQYASGTIACVEELEEQRLPFDWRHPAMEGSLGRCEQHLRISTANSL</sequence>
<dbReference type="InterPro" id="IPR041063">
    <property type="entry name" value="Glyco_H_20C_C"/>
</dbReference>
<dbReference type="AlphaFoldDB" id="A0A927BTN3"/>
<dbReference type="InterPro" id="IPR017853">
    <property type="entry name" value="GH"/>
</dbReference>
<protein>
    <submittedName>
        <fullName evidence="5">Beta-N-acetylhexosaminidase</fullName>
    </submittedName>
</protein>
<accession>A0A927BTN3</accession>
<dbReference type="RefSeq" id="WP_190916821.1">
    <property type="nucleotide sequence ID" value="NZ_JACXIZ010000015.1"/>
</dbReference>
<feature type="domain" description="Glycoside hydrolase family 20 catalytic" evidence="3">
    <location>
        <begin position="92"/>
        <end position="275"/>
    </location>
</feature>
<evidence type="ECO:0000256" key="2">
    <source>
        <dbReference type="ARBA" id="ARBA00022801"/>
    </source>
</evidence>
<dbReference type="CDD" id="cd06565">
    <property type="entry name" value="GH20_GcnA-like"/>
    <property type="match status" value="1"/>
</dbReference>
<reference evidence="5" key="1">
    <citation type="submission" date="2020-09" db="EMBL/GenBank/DDBJ databases">
        <title>A novel bacterium of genus Paenibacillus, isolated from South China Sea.</title>
        <authorList>
            <person name="Huang H."/>
            <person name="Mo K."/>
            <person name="Hu Y."/>
        </authorList>
    </citation>
    <scope>NUCLEOTIDE SEQUENCE</scope>
    <source>
        <strain evidence="5">IB182496</strain>
    </source>
</reference>
<evidence type="ECO:0000313" key="5">
    <source>
        <dbReference type="EMBL" id="MBD2845319.1"/>
    </source>
</evidence>
<dbReference type="Proteomes" id="UP000621560">
    <property type="component" value="Unassembled WGS sequence"/>
</dbReference>
<evidence type="ECO:0000256" key="1">
    <source>
        <dbReference type="ARBA" id="ARBA00006285"/>
    </source>
</evidence>
<dbReference type="InterPro" id="IPR015883">
    <property type="entry name" value="Glyco_hydro_20_cat"/>
</dbReference>
<dbReference type="GO" id="GO:0004563">
    <property type="term" value="F:beta-N-acetylhexosaminidase activity"/>
    <property type="evidence" value="ECO:0007669"/>
    <property type="project" value="UniProtKB-ARBA"/>
</dbReference>
<dbReference type="InterPro" id="IPR038901">
    <property type="entry name" value="HEXDC-like"/>
</dbReference>
<comment type="similarity">
    <text evidence="1">Belongs to the glycosyl hydrolase 20 family.</text>
</comment>
<evidence type="ECO:0000313" key="6">
    <source>
        <dbReference type="Proteomes" id="UP000621560"/>
    </source>
</evidence>
<dbReference type="Pfam" id="PF00728">
    <property type="entry name" value="Glyco_hydro_20"/>
    <property type="match status" value="1"/>
</dbReference>
<comment type="caution">
    <text evidence="5">The sequence shown here is derived from an EMBL/GenBank/DDBJ whole genome shotgun (WGS) entry which is preliminary data.</text>
</comment>
<gene>
    <name evidence="5" type="ORF">IDH44_08965</name>
</gene>
<dbReference type="Gene3D" id="1.20.120.670">
    <property type="entry name" value="N-acetyl-b-d-glucoasminidase"/>
    <property type="match status" value="1"/>
</dbReference>
<name>A0A927BTN3_9BACL</name>
<dbReference type="Gene3D" id="3.20.20.80">
    <property type="entry name" value="Glycosidases"/>
    <property type="match status" value="1"/>
</dbReference>
<dbReference type="Pfam" id="PF18088">
    <property type="entry name" value="Glyco_H_20C_C"/>
    <property type="match status" value="1"/>
</dbReference>
<keyword evidence="2" id="KW-0378">Hydrolase</keyword>
<feature type="domain" description="Glycoside Hydrolase 20C C-terminal" evidence="4">
    <location>
        <begin position="423"/>
        <end position="608"/>
    </location>
</feature>
<organism evidence="5 6">
    <name type="scientific">Paenibacillus sabuli</name>
    <dbReference type="NCBI Taxonomy" id="2772509"/>
    <lineage>
        <taxon>Bacteria</taxon>
        <taxon>Bacillati</taxon>
        <taxon>Bacillota</taxon>
        <taxon>Bacilli</taxon>
        <taxon>Bacillales</taxon>
        <taxon>Paenibacillaceae</taxon>
        <taxon>Paenibacillus</taxon>
    </lineage>
</organism>